<sequence>MSLNPTFYPISAVSEPTEALRPIFIGVCPSAAPRIISSSHRVVRTSSPIMLLPSICSYRMPRLPCLSLNRMCAWAFLGRGTPGHLYFCWETCSCSPPLFGFSGSFPCAVANQDTAVKVLAMLQGALPCHTPS</sequence>
<evidence type="ECO:0000313" key="1">
    <source>
        <dbReference type="EMBL" id="KAF6346797.1"/>
    </source>
</evidence>
<evidence type="ECO:0000313" key="2">
    <source>
        <dbReference type="Proteomes" id="UP000558488"/>
    </source>
</evidence>
<accession>A0A7J7XAP4</accession>
<comment type="caution">
    <text evidence="1">The sequence shown here is derived from an EMBL/GenBank/DDBJ whole genome shotgun (WGS) entry which is preliminary data.</text>
</comment>
<dbReference type="Proteomes" id="UP000558488">
    <property type="component" value="Unassembled WGS sequence"/>
</dbReference>
<dbReference type="AlphaFoldDB" id="A0A7J7XAP4"/>
<name>A0A7J7XAP4_PIPKU</name>
<proteinExistence type="predicted"/>
<gene>
    <name evidence="1" type="ORF">mPipKuh1_010581</name>
</gene>
<organism evidence="1 2">
    <name type="scientific">Pipistrellus kuhlii</name>
    <name type="common">Kuhl's pipistrelle</name>
    <dbReference type="NCBI Taxonomy" id="59472"/>
    <lineage>
        <taxon>Eukaryota</taxon>
        <taxon>Metazoa</taxon>
        <taxon>Chordata</taxon>
        <taxon>Craniata</taxon>
        <taxon>Vertebrata</taxon>
        <taxon>Euteleostomi</taxon>
        <taxon>Mammalia</taxon>
        <taxon>Eutheria</taxon>
        <taxon>Laurasiatheria</taxon>
        <taxon>Chiroptera</taxon>
        <taxon>Yangochiroptera</taxon>
        <taxon>Vespertilionidae</taxon>
        <taxon>Pipistrellus</taxon>
    </lineage>
</organism>
<reference evidence="1 2" key="1">
    <citation type="journal article" date="2020" name="Nature">
        <title>Six reference-quality genomes reveal evolution of bat adaptations.</title>
        <authorList>
            <person name="Jebb D."/>
            <person name="Huang Z."/>
            <person name="Pippel M."/>
            <person name="Hughes G.M."/>
            <person name="Lavrichenko K."/>
            <person name="Devanna P."/>
            <person name="Winkler S."/>
            <person name="Jermiin L.S."/>
            <person name="Skirmuntt E.C."/>
            <person name="Katzourakis A."/>
            <person name="Burkitt-Gray L."/>
            <person name="Ray D.A."/>
            <person name="Sullivan K.A.M."/>
            <person name="Roscito J.G."/>
            <person name="Kirilenko B.M."/>
            <person name="Davalos L.M."/>
            <person name="Corthals A.P."/>
            <person name="Power M.L."/>
            <person name="Jones G."/>
            <person name="Ransome R.D."/>
            <person name="Dechmann D.K.N."/>
            <person name="Locatelli A.G."/>
            <person name="Puechmaille S.J."/>
            <person name="Fedrigo O."/>
            <person name="Jarvis E.D."/>
            <person name="Hiller M."/>
            <person name="Vernes S.C."/>
            <person name="Myers E.W."/>
            <person name="Teeling E.C."/>
        </authorList>
    </citation>
    <scope>NUCLEOTIDE SEQUENCE [LARGE SCALE GENOMIC DNA]</scope>
    <source>
        <strain evidence="1">MPipKuh1</strain>
        <tissue evidence="1">Flight muscle</tissue>
    </source>
</reference>
<keyword evidence="2" id="KW-1185">Reference proteome</keyword>
<dbReference type="EMBL" id="JACAGB010000008">
    <property type="protein sequence ID" value="KAF6346797.1"/>
    <property type="molecule type" value="Genomic_DNA"/>
</dbReference>
<protein>
    <submittedName>
        <fullName evidence="1">Uncharacterized protein</fullName>
    </submittedName>
</protein>